<dbReference type="SUPFAM" id="SSF53223">
    <property type="entry name" value="Aminoacid dehydrogenase-like, N-terminal domain"/>
    <property type="match status" value="1"/>
</dbReference>
<dbReference type="Pfam" id="PF01488">
    <property type="entry name" value="Shikimate_DH"/>
    <property type="match status" value="1"/>
</dbReference>
<dbReference type="PANTHER" id="PTHR21089:SF1">
    <property type="entry name" value="BIFUNCTIONAL 3-DEHYDROQUINATE DEHYDRATASE_SHIKIMATE DEHYDROGENASE, CHLOROPLASTIC"/>
    <property type="match status" value="1"/>
</dbReference>
<dbReference type="GO" id="GO:0009423">
    <property type="term" value="P:chorismate biosynthetic process"/>
    <property type="evidence" value="ECO:0007669"/>
    <property type="project" value="UniProtKB-UniRule"/>
</dbReference>
<dbReference type="GO" id="GO:0050661">
    <property type="term" value="F:NADP binding"/>
    <property type="evidence" value="ECO:0007669"/>
    <property type="project" value="InterPro"/>
</dbReference>
<feature type="binding site" evidence="8">
    <location>
        <position position="102"/>
    </location>
    <ligand>
        <name>shikimate</name>
        <dbReference type="ChEBI" id="CHEBI:36208"/>
    </ligand>
</feature>
<dbReference type="InterPro" id="IPR011342">
    <property type="entry name" value="Shikimate_DH"/>
</dbReference>
<accession>A0A0W0WL77</accession>
<dbReference type="Proteomes" id="UP000054725">
    <property type="component" value="Unassembled WGS sequence"/>
</dbReference>
<evidence type="ECO:0000313" key="12">
    <source>
        <dbReference type="EMBL" id="KTD33081.1"/>
    </source>
</evidence>
<evidence type="ECO:0000256" key="4">
    <source>
        <dbReference type="ARBA" id="ARBA00022857"/>
    </source>
</evidence>
<evidence type="ECO:0000259" key="9">
    <source>
        <dbReference type="Pfam" id="PF01488"/>
    </source>
</evidence>
<dbReference type="NCBIfam" id="NF001310">
    <property type="entry name" value="PRK00258.1-2"/>
    <property type="match status" value="1"/>
</dbReference>
<feature type="active site" description="Proton acceptor" evidence="8">
    <location>
        <position position="66"/>
    </location>
</feature>
<dbReference type="EMBL" id="LNYO01000024">
    <property type="protein sequence ID" value="KTD33081.1"/>
    <property type="molecule type" value="Genomic_DNA"/>
</dbReference>
<comment type="function">
    <text evidence="8">Involved in the biosynthesis of the chorismate, which leads to the biosynthesis of aromatic amino acids. Catalyzes the reversible NADPH linked reduction of 3-dehydroshikimate (DHSA) to yield shikimate (SA).</text>
</comment>
<dbReference type="HAMAP" id="MF_00222">
    <property type="entry name" value="Shikimate_DH_AroE"/>
    <property type="match status" value="1"/>
</dbReference>
<dbReference type="UniPathway" id="UPA00053">
    <property type="reaction ID" value="UER00087"/>
</dbReference>
<comment type="subunit">
    <text evidence="8">Homodimer.</text>
</comment>
<organism evidence="12 13">
    <name type="scientific">Legionella nautarum</name>
    <dbReference type="NCBI Taxonomy" id="45070"/>
    <lineage>
        <taxon>Bacteria</taxon>
        <taxon>Pseudomonadati</taxon>
        <taxon>Pseudomonadota</taxon>
        <taxon>Gammaproteobacteria</taxon>
        <taxon>Legionellales</taxon>
        <taxon>Legionellaceae</taxon>
        <taxon>Legionella</taxon>
    </lineage>
</organism>
<keyword evidence="6 8" id="KW-0057">Aromatic amino acid biosynthesis</keyword>
<dbReference type="PANTHER" id="PTHR21089">
    <property type="entry name" value="SHIKIMATE DEHYDROGENASE"/>
    <property type="match status" value="1"/>
</dbReference>
<dbReference type="Gene3D" id="3.40.50.720">
    <property type="entry name" value="NAD(P)-binding Rossmann-like Domain"/>
    <property type="match status" value="1"/>
</dbReference>
<dbReference type="PATRIC" id="fig|45070.6.peg.2882"/>
<dbReference type="InterPro" id="IPR022893">
    <property type="entry name" value="Shikimate_DH_fam"/>
</dbReference>
<dbReference type="GO" id="GO:0019632">
    <property type="term" value="P:shikimate metabolic process"/>
    <property type="evidence" value="ECO:0007669"/>
    <property type="project" value="InterPro"/>
</dbReference>
<evidence type="ECO:0000256" key="2">
    <source>
        <dbReference type="ARBA" id="ARBA00012962"/>
    </source>
</evidence>
<dbReference type="Pfam" id="PF08501">
    <property type="entry name" value="Shikimate_dh_N"/>
    <property type="match status" value="1"/>
</dbReference>
<keyword evidence="4 8" id="KW-0521">NADP</keyword>
<dbReference type="EC" id="1.1.1.25" evidence="2 8"/>
<dbReference type="GO" id="GO:0005829">
    <property type="term" value="C:cytosol"/>
    <property type="evidence" value="ECO:0007669"/>
    <property type="project" value="TreeGrafter"/>
</dbReference>
<dbReference type="Pfam" id="PF18317">
    <property type="entry name" value="SDH_C"/>
    <property type="match status" value="1"/>
</dbReference>
<dbReference type="InterPro" id="IPR046346">
    <property type="entry name" value="Aminoacid_DH-like_N_sf"/>
</dbReference>
<dbReference type="OrthoDB" id="9776868at2"/>
<feature type="binding site" evidence="8">
    <location>
        <position position="240"/>
    </location>
    <ligand>
        <name>shikimate</name>
        <dbReference type="ChEBI" id="CHEBI:36208"/>
    </ligand>
</feature>
<dbReference type="GO" id="GO:0009073">
    <property type="term" value="P:aromatic amino acid family biosynthetic process"/>
    <property type="evidence" value="ECO:0007669"/>
    <property type="project" value="UniProtKB-KW"/>
</dbReference>
<feature type="domain" description="Quinate/shikimate 5-dehydrogenase/glutamyl-tRNA reductase" evidence="9">
    <location>
        <begin position="115"/>
        <end position="188"/>
    </location>
</feature>
<dbReference type="GO" id="GO:0008652">
    <property type="term" value="P:amino acid biosynthetic process"/>
    <property type="evidence" value="ECO:0007669"/>
    <property type="project" value="UniProtKB-KW"/>
</dbReference>
<keyword evidence="5 8" id="KW-0560">Oxidoreductase</keyword>
<evidence type="ECO:0000256" key="1">
    <source>
        <dbReference type="ARBA" id="ARBA00004871"/>
    </source>
</evidence>
<reference evidence="12 13" key="1">
    <citation type="submission" date="2015-11" db="EMBL/GenBank/DDBJ databases">
        <title>Genomic analysis of 38 Legionella species identifies large and diverse effector repertoires.</title>
        <authorList>
            <person name="Burstein D."/>
            <person name="Amaro F."/>
            <person name="Zusman T."/>
            <person name="Lifshitz Z."/>
            <person name="Cohen O."/>
            <person name="Gilbert J.A."/>
            <person name="Pupko T."/>
            <person name="Shuman H.A."/>
            <person name="Segal G."/>
        </authorList>
    </citation>
    <scope>NUCLEOTIDE SEQUENCE [LARGE SCALE GENOMIC DNA]</scope>
    <source>
        <strain evidence="12 13">ATCC 49506</strain>
    </source>
</reference>
<evidence type="ECO:0000256" key="3">
    <source>
        <dbReference type="ARBA" id="ARBA00022605"/>
    </source>
</evidence>
<dbReference type="InterPro" id="IPR036291">
    <property type="entry name" value="NAD(P)-bd_dom_sf"/>
</dbReference>
<feature type="binding site" evidence="8">
    <location>
        <begin position="125"/>
        <end position="129"/>
    </location>
    <ligand>
        <name>NADP(+)</name>
        <dbReference type="ChEBI" id="CHEBI:58349"/>
    </ligand>
</feature>
<protein>
    <recommendedName>
        <fullName evidence="2 8">Shikimate dehydrogenase (NADP(+))</fullName>
        <shortName evidence="8">SDH</shortName>
        <ecNumber evidence="2 8">1.1.1.25</ecNumber>
    </recommendedName>
</protein>
<comment type="caution">
    <text evidence="12">The sequence shown here is derived from an EMBL/GenBank/DDBJ whole genome shotgun (WGS) entry which is preliminary data.</text>
</comment>
<comment type="caution">
    <text evidence="8">Lacks conserved residue(s) required for the propagation of feature annotation.</text>
</comment>
<dbReference type="STRING" id="45070.Lnau_2729"/>
<dbReference type="GO" id="GO:0004764">
    <property type="term" value="F:shikimate 3-dehydrogenase (NADP+) activity"/>
    <property type="evidence" value="ECO:0007669"/>
    <property type="project" value="UniProtKB-UniRule"/>
</dbReference>
<evidence type="ECO:0000259" key="11">
    <source>
        <dbReference type="Pfam" id="PF18317"/>
    </source>
</evidence>
<comment type="pathway">
    <text evidence="1 8">Metabolic intermediate biosynthesis; chorismate biosynthesis; chorismate from D-erythrose 4-phosphate and phosphoenolpyruvate: step 4/7.</text>
</comment>
<evidence type="ECO:0000256" key="8">
    <source>
        <dbReference type="HAMAP-Rule" id="MF_00222"/>
    </source>
</evidence>
<dbReference type="Gene3D" id="3.40.50.10860">
    <property type="entry name" value="Leucine Dehydrogenase, chain A, domain 1"/>
    <property type="match status" value="1"/>
</dbReference>
<proteinExistence type="inferred from homology"/>
<evidence type="ECO:0000313" key="13">
    <source>
        <dbReference type="Proteomes" id="UP000054725"/>
    </source>
</evidence>
<feature type="binding site" evidence="8">
    <location>
        <position position="62"/>
    </location>
    <ligand>
        <name>shikimate</name>
        <dbReference type="ChEBI" id="CHEBI:36208"/>
    </ligand>
</feature>
<feature type="binding site" evidence="8">
    <location>
        <position position="211"/>
    </location>
    <ligand>
        <name>shikimate</name>
        <dbReference type="ChEBI" id="CHEBI:36208"/>
    </ligand>
</feature>
<feature type="binding site" evidence="8">
    <location>
        <position position="233"/>
    </location>
    <ligand>
        <name>NADP(+)</name>
        <dbReference type="ChEBI" id="CHEBI:58349"/>
    </ligand>
</feature>
<feature type="binding site" evidence="8">
    <location>
        <begin position="15"/>
        <end position="17"/>
    </location>
    <ligand>
        <name>shikimate</name>
        <dbReference type="ChEBI" id="CHEBI:36208"/>
    </ligand>
</feature>
<feature type="domain" description="SDH C-terminal" evidence="11">
    <location>
        <begin position="233"/>
        <end position="263"/>
    </location>
</feature>
<dbReference type="CDD" id="cd01065">
    <property type="entry name" value="NAD_bind_Shikimate_DH"/>
    <property type="match status" value="1"/>
</dbReference>
<keyword evidence="13" id="KW-1185">Reference proteome</keyword>
<name>A0A0W0WL77_9GAMM</name>
<dbReference type="SUPFAM" id="SSF51735">
    <property type="entry name" value="NAD(P)-binding Rossmann-fold domains"/>
    <property type="match status" value="1"/>
</dbReference>
<evidence type="ECO:0000256" key="7">
    <source>
        <dbReference type="ARBA" id="ARBA00049442"/>
    </source>
</evidence>
<keyword evidence="3 8" id="KW-0028">Amino-acid biosynthesis</keyword>
<dbReference type="InterPro" id="IPR006151">
    <property type="entry name" value="Shikm_DH/Glu-tRNA_Rdtase"/>
</dbReference>
<comment type="similarity">
    <text evidence="8">Belongs to the shikimate dehydrogenase family.</text>
</comment>
<feature type="domain" description="Shikimate dehydrogenase substrate binding N-terminal" evidence="10">
    <location>
        <begin position="7"/>
        <end position="89"/>
    </location>
</feature>
<dbReference type="AlphaFoldDB" id="A0A0W0WL77"/>
<dbReference type="InterPro" id="IPR041121">
    <property type="entry name" value="SDH_C"/>
</dbReference>
<evidence type="ECO:0000256" key="6">
    <source>
        <dbReference type="ARBA" id="ARBA00023141"/>
    </source>
</evidence>
<dbReference type="RefSeq" id="WP_058505700.1">
    <property type="nucleotide sequence ID" value="NZ_CAAAIF010000003.1"/>
</dbReference>
<dbReference type="FunFam" id="3.40.50.10860:FF:000006">
    <property type="entry name" value="Shikimate dehydrogenase (NADP(+))"/>
    <property type="match status" value="1"/>
</dbReference>
<feature type="binding site" evidence="8">
    <location>
        <position position="87"/>
    </location>
    <ligand>
        <name>shikimate</name>
        <dbReference type="ChEBI" id="CHEBI:36208"/>
    </ligand>
</feature>
<dbReference type="NCBIfam" id="TIGR00507">
    <property type="entry name" value="aroE"/>
    <property type="match status" value="1"/>
</dbReference>
<comment type="catalytic activity">
    <reaction evidence="7 8">
        <text>shikimate + NADP(+) = 3-dehydroshikimate + NADPH + H(+)</text>
        <dbReference type="Rhea" id="RHEA:17737"/>
        <dbReference type="ChEBI" id="CHEBI:15378"/>
        <dbReference type="ChEBI" id="CHEBI:16630"/>
        <dbReference type="ChEBI" id="CHEBI:36208"/>
        <dbReference type="ChEBI" id="CHEBI:57783"/>
        <dbReference type="ChEBI" id="CHEBI:58349"/>
        <dbReference type="EC" id="1.1.1.25"/>
    </reaction>
</comment>
<evidence type="ECO:0000259" key="10">
    <source>
        <dbReference type="Pfam" id="PF08501"/>
    </source>
</evidence>
<evidence type="ECO:0000256" key="5">
    <source>
        <dbReference type="ARBA" id="ARBA00023002"/>
    </source>
</evidence>
<sequence>MTNHFAVMGNPIAHSLSPFIHQQFAEQTGIRLSYEKILVPEGDFETCVAQFFTQGGKGLNITLPFKPRAFAMAAVAKLRAQQAKAANTLWMQEGQLHADNTDGIGLIRDLSHYLNLADKQVLILGAGGAARGIINPLLEAGIAQLVIVNRSEDNAKRLKADFAQIKCSSLSELTGHFDLIINATSASLAEEKLQLAPSLLKSTTVCYDLAYNLQAHTPFVEWAHEQKIAGVDGLGMLVEQAAEAFLIWHGLRPDARAVLHQLRKNS</sequence>
<dbReference type="InterPro" id="IPR013708">
    <property type="entry name" value="Shikimate_DH-bd_N"/>
</dbReference>
<feature type="binding site" evidence="8">
    <location>
        <position position="209"/>
    </location>
    <ligand>
        <name>NADP(+)</name>
        <dbReference type="ChEBI" id="CHEBI:58349"/>
    </ligand>
</feature>
<gene>
    <name evidence="8 12" type="primary">aroE</name>
    <name evidence="12" type="ORF">Lnau_2729</name>
</gene>